<dbReference type="EMBL" id="BNJK01000002">
    <property type="protein sequence ID" value="GHO99302.1"/>
    <property type="molecule type" value="Genomic_DNA"/>
</dbReference>
<name>A0A8J3N9G4_9CHLR</name>
<accession>A0A8J3N9G4</accession>
<dbReference type="AlphaFoldDB" id="A0A8J3N9G4"/>
<dbReference type="Gene3D" id="3.30.70.100">
    <property type="match status" value="2"/>
</dbReference>
<dbReference type="SUPFAM" id="SSF54909">
    <property type="entry name" value="Dimeric alpha+beta barrel"/>
    <property type="match status" value="2"/>
</dbReference>
<evidence type="ECO:0000313" key="1">
    <source>
        <dbReference type="EMBL" id="GHO99302.1"/>
    </source>
</evidence>
<keyword evidence="2" id="KW-1185">Reference proteome</keyword>
<sequence length="205" mass="22697">MIAVADIIRLQVKAGNEAIVERGLQENLARVQLEPATLAWFALRFDASTLGTFAIFSNEQGRLAHYSDEIVARLERANTLLAQPRTVEQVNILTAKLPQGENNVTVGLLTRYEARPGKEEKLERGIQAALAVIQQEPGTTAWFPFRLGSSTFGVFDVFPDEEAREAHLSVGSARLRERATDLFEASLTFEKVDVFAAKLPRSETV</sequence>
<dbReference type="Proteomes" id="UP000597444">
    <property type="component" value="Unassembled WGS sequence"/>
</dbReference>
<evidence type="ECO:0008006" key="3">
    <source>
        <dbReference type="Google" id="ProtNLM"/>
    </source>
</evidence>
<protein>
    <recommendedName>
        <fullName evidence="3">Antibiotic biosynthesis monooxygenase</fullName>
    </recommendedName>
</protein>
<reference evidence="1" key="1">
    <citation type="submission" date="2020-10" db="EMBL/GenBank/DDBJ databases">
        <title>Taxonomic study of unclassified bacteria belonging to the class Ktedonobacteria.</title>
        <authorList>
            <person name="Yabe S."/>
            <person name="Wang C.M."/>
            <person name="Zheng Y."/>
            <person name="Sakai Y."/>
            <person name="Cavaletti L."/>
            <person name="Monciardini P."/>
            <person name="Donadio S."/>
        </authorList>
    </citation>
    <scope>NUCLEOTIDE SEQUENCE</scope>
    <source>
        <strain evidence="1">ID150040</strain>
    </source>
</reference>
<proteinExistence type="predicted"/>
<organism evidence="1 2">
    <name type="scientific">Reticulibacter mediterranei</name>
    <dbReference type="NCBI Taxonomy" id="2778369"/>
    <lineage>
        <taxon>Bacteria</taxon>
        <taxon>Bacillati</taxon>
        <taxon>Chloroflexota</taxon>
        <taxon>Ktedonobacteria</taxon>
        <taxon>Ktedonobacterales</taxon>
        <taxon>Reticulibacteraceae</taxon>
        <taxon>Reticulibacter</taxon>
    </lineage>
</organism>
<comment type="caution">
    <text evidence="1">The sequence shown here is derived from an EMBL/GenBank/DDBJ whole genome shotgun (WGS) entry which is preliminary data.</text>
</comment>
<gene>
    <name evidence="1" type="ORF">KSF_093500</name>
</gene>
<dbReference type="RefSeq" id="WP_236065222.1">
    <property type="nucleotide sequence ID" value="NZ_BNJK01000002.1"/>
</dbReference>
<dbReference type="InterPro" id="IPR011008">
    <property type="entry name" value="Dimeric_a/b-barrel"/>
</dbReference>
<evidence type="ECO:0000313" key="2">
    <source>
        <dbReference type="Proteomes" id="UP000597444"/>
    </source>
</evidence>